<dbReference type="InterPro" id="IPR000477">
    <property type="entry name" value="RT_dom"/>
</dbReference>
<dbReference type="AlphaFoldDB" id="A0AA38HHL2"/>
<proteinExistence type="predicted"/>
<organism evidence="2 3">
    <name type="scientific">Zophobas morio</name>
    <dbReference type="NCBI Taxonomy" id="2755281"/>
    <lineage>
        <taxon>Eukaryota</taxon>
        <taxon>Metazoa</taxon>
        <taxon>Ecdysozoa</taxon>
        <taxon>Arthropoda</taxon>
        <taxon>Hexapoda</taxon>
        <taxon>Insecta</taxon>
        <taxon>Pterygota</taxon>
        <taxon>Neoptera</taxon>
        <taxon>Endopterygota</taxon>
        <taxon>Coleoptera</taxon>
        <taxon>Polyphaga</taxon>
        <taxon>Cucujiformia</taxon>
        <taxon>Tenebrionidae</taxon>
        <taxon>Zophobas</taxon>
    </lineage>
</organism>
<protein>
    <recommendedName>
        <fullName evidence="1">Reverse transcriptase domain-containing protein</fullName>
    </recommendedName>
</protein>
<dbReference type="InterPro" id="IPR052560">
    <property type="entry name" value="RdDP_mobile_element"/>
</dbReference>
<dbReference type="Proteomes" id="UP001168821">
    <property type="component" value="Unassembled WGS sequence"/>
</dbReference>
<dbReference type="PANTHER" id="PTHR36688:SF1">
    <property type="entry name" value="ENDONUCLEASE_EXONUCLEASE_PHOSPHATASE DOMAIN-CONTAINING PROTEIN"/>
    <property type="match status" value="1"/>
</dbReference>
<gene>
    <name evidence="2" type="ORF">Zmor_008995</name>
</gene>
<sequence length="128" mass="14525">MLPHQPYGDSRHLPIALKRATVVMFPKTPRPASMPSKYRPISLLSTLSKVAEVAILHRLKALVDASHALLEPQFGFRQGHFTTQQLLHLTEWTARAFNLRKTTGAVFLIVEEAYNQVWHRGLPHKLSP</sequence>
<name>A0AA38HHL2_9CUCU</name>
<feature type="domain" description="Reverse transcriptase" evidence="1">
    <location>
        <begin position="29"/>
        <end position="125"/>
    </location>
</feature>
<dbReference type="PANTHER" id="PTHR36688">
    <property type="entry name" value="ENDO/EXONUCLEASE/PHOSPHATASE DOMAIN-CONTAINING PROTEIN"/>
    <property type="match status" value="1"/>
</dbReference>
<dbReference type="Pfam" id="PF00078">
    <property type="entry name" value="RVT_1"/>
    <property type="match status" value="1"/>
</dbReference>
<evidence type="ECO:0000313" key="3">
    <source>
        <dbReference type="Proteomes" id="UP001168821"/>
    </source>
</evidence>
<dbReference type="EMBL" id="JALNTZ010002771">
    <property type="protein sequence ID" value="KAJ3616846.1"/>
    <property type="molecule type" value="Genomic_DNA"/>
</dbReference>
<comment type="caution">
    <text evidence="2">The sequence shown here is derived from an EMBL/GenBank/DDBJ whole genome shotgun (WGS) entry which is preliminary data.</text>
</comment>
<accession>A0AA38HHL2</accession>
<evidence type="ECO:0000259" key="1">
    <source>
        <dbReference type="Pfam" id="PF00078"/>
    </source>
</evidence>
<reference evidence="2" key="1">
    <citation type="journal article" date="2023" name="G3 (Bethesda)">
        <title>Whole genome assemblies of Zophobas morio and Tenebrio molitor.</title>
        <authorList>
            <person name="Kaur S."/>
            <person name="Stinson S.A."/>
            <person name="diCenzo G.C."/>
        </authorList>
    </citation>
    <scope>NUCLEOTIDE SEQUENCE</scope>
    <source>
        <strain evidence="2">QUZm001</strain>
    </source>
</reference>
<evidence type="ECO:0000313" key="2">
    <source>
        <dbReference type="EMBL" id="KAJ3616846.1"/>
    </source>
</evidence>
<keyword evidence="3" id="KW-1185">Reference proteome</keyword>